<evidence type="ECO:0000256" key="13">
    <source>
        <dbReference type="ARBA" id="ARBA00031533"/>
    </source>
</evidence>
<dbReference type="InterPro" id="IPR050344">
    <property type="entry name" value="Peptidase_M1_aminopeptidases"/>
</dbReference>
<keyword evidence="6" id="KW-0031">Aminopeptidase</keyword>
<evidence type="ECO:0000256" key="12">
    <source>
        <dbReference type="ARBA" id="ARBA00029811"/>
    </source>
</evidence>
<dbReference type="InterPro" id="IPR001930">
    <property type="entry name" value="Peptidase_M1"/>
</dbReference>
<evidence type="ECO:0000256" key="9">
    <source>
        <dbReference type="ARBA" id="ARBA00022801"/>
    </source>
</evidence>
<keyword evidence="7" id="KW-0645">Protease</keyword>
<dbReference type="Gene3D" id="2.60.40.1730">
    <property type="entry name" value="tricorn interacting facor f3 domain"/>
    <property type="match status" value="1"/>
</dbReference>
<dbReference type="GO" id="GO:0005737">
    <property type="term" value="C:cytoplasm"/>
    <property type="evidence" value="ECO:0007669"/>
    <property type="project" value="TreeGrafter"/>
</dbReference>
<sequence>MKGADPYVPGHGDLSYDVLHHALPLDYSVVSNRLEGEAVLRCRAVGRLTELRLDLRLRADKVSVGGRPPRRFRVADGKLVITLVEPVEPGSELSVRIRYSGNPRPLAKRGLDAAGWEELEDGVIVASQPHGAPSWFPCNDRPSSRSTYQLTLTTSADYHVEFSGEPVSVRRGGATRTWRFRQDRPIAPYLATVQIGRYQVSTQKAVVPMRVVGPPGIRDNGFSASFGRQPAMMAYFVEAFGPYPFDSYTCVITADDLEIPLESAALSTFGRNFASADWDSVRLVAHEMAHQWFGNAVTVASWRDIWLHEGFACYAEWLWSEESGRRTADAWARHHHGLLAGGHHQPAPLVDPTVRHMFDDWVYKRGALTLHALRREVGDATFFAILRSWVAGHRWESVTTAQFVAHCGDVAGRDLAPLLAPWLHARELPDLA</sequence>
<comment type="cofactor">
    <cofactor evidence="2">
        <name>Zn(2+)</name>
        <dbReference type="ChEBI" id="CHEBI:29105"/>
    </cofactor>
</comment>
<dbReference type="InterPro" id="IPR042097">
    <property type="entry name" value="Aminopeptidase_N-like_N_sf"/>
</dbReference>
<keyword evidence="17" id="KW-1185">Reference proteome</keyword>
<evidence type="ECO:0000256" key="6">
    <source>
        <dbReference type="ARBA" id="ARBA00022438"/>
    </source>
</evidence>
<dbReference type="Pfam" id="PF17900">
    <property type="entry name" value="Peptidase_M1_N"/>
    <property type="match status" value="1"/>
</dbReference>
<evidence type="ECO:0000259" key="15">
    <source>
        <dbReference type="Pfam" id="PF17900"/>
    </source>
</evidence>
<evidence type="ECO:0000256" key="1">
    <source>
        <dbReference type="ARBA" id="ARBA00000098"/>
    </source>
</evidence>
<dbReference type="RefSeq" id="WP_097189374.1">
    <property type="nucleotide sequence ID" value="NZ_OBQK01000026.1"/>
</dbReference>
<reference evidence="17" key="1">
    <citation type="submission" date="2017-08" db="EMBL/GenBank/DDBJ databases">
        <authorList>
            <person name="Varghese N."/>
            <person name="Submissions S."/>
        </authorList>
    </citation>
    <scope>NUCLEOTIDE SEQUENCE [LARGE SCALE GENOMIC DNA]</scope>
    <source>
        <strain evidence="17">USBA17B2</strain>
    </source>
</reference>
<dbReference type="GO" id="GO:0006508">
    <property type="term" value="P:proteolysis"/>
    <property type="evidence" value="ECO:0007669"/>
    <property type="project" value="UniProtKB-KW"/>
</dbReference>
<keyword evidence="11" id="KW-0482">Metalloprotease</keyword>
<evidence type="ECO:0000256" key="3">
    <source>
        <dbReference type="ARBA" id="ARBA00010136"/>
    </source>
</evidence>
<dbReference type="Gene3D" id="1.10.390.10">
    <property type="entry name" value="Neutral Protease Domain 2"/>
    <property type="match status" value="1"/>
</dbReference>
<evidence type="ECO:0000256" key="10">
    <source>
        <dbReference type="ARBA" id="ARBA00022833"/>
    </source>
</evidence>
<evidence type="ECO:0000256" key="7">
    <source>
        <dbReference type="ARBA" id="ARBA00022670"/>
    </source>
</evidence>
<dbReference type="EMBL" id="OBQK01000026">
    <property type="protein sequence ID" value="SOC58249.1"/>
    <property type="molecule type" value="Genomic_DNA"/>
</dbReference>
<evidence type="ECO:0000256" key="2">
    <source>
        <dbReference type="ARBA" id="ARBA00001947"/>
    </source>
</evidence>
<dbReference type="InterPro" id="IPR014782">
    <property type="entry name" value="Peptidase_M1_dom"/>
</dbReference>
<dbReference type="PANTHER" id="PTHR11533:SF174">
    <property type="entry name" value="PUROMYCIN-SENSITIVE AMINOPEPTIDASE-RELATED"/>
    <property type="match status" value="1"/>
</dbReference>
<dbReference type="GO" id="GO:0043171">
    <property type="term" value="P:peptide catabolic process"/>
    <property type="evidence" value="ECO:0007669"/>
    <property type="project" value="TreeGrafter"/>
</dbReference>
<dbReference type="GO" id="GO:0008270">
    <property type="term" value="F:zinc ion binding"/>
    <property type="evidence" value="ECO:0007669"/>
    <property type="project" value="InterPro"/>
</dbReference>
<proteinExistence type="inferred from homology"/>
<evidence type="ECO:0000256" key="8">
    <source>
        <dbReference type="ARBA" id="ARBA00022723"/>
    </source>
</evidence>
<dbReference type="GO" id="GO:0016285">
    <property type="term" value="F:alanyl aminopeptidase activity"/>
    <property type="evidence" value="ECO:0007669"/>
    <property type="project" value="UniProtKB-EC"/>
</dbReference>
<feature type="domain" description="Aminopeptidase N-like N-terminal" evidence="15">
    <location>
        <begin position="76"/>
        <end position="190"/>
    </location>
</feature>
<dbReference type="InterPro" id="IPR027268">
    <property type="entry name" value="Peptidase_M4/M1_CTD_sf"/>
</dbReference>
<dbReference type="PANTHER" id="PTHR11533">
    <property type="entry name" value="PROTEASE M1 ZINC METALLOPROTEASE"/>
    <property type="match status" value="1"/>
</dbReference>
<comment type="similarity">
    <text evidence="3">Belongs to the peptidase M1 family.</text>
</comment>
<dbReference type="EC" id="3.4.11.2" evidence="4"/>
<evidence type="ECO:0000256" key="4">
    <source>
        <dbReference type="ARBA" id="ARBA00012564"/>
    </source>
</evidence>
<evidence type="ECO:0000313" key="17">
    <source>
        <dbReference type="Proteomes" id="UP000219688"/>
    </source>
</evidence>
<evidence type="ECO:0000313" key="16">
    <source>
        <dbReference type="EMBL" id="SOC58249.1"/>
    </source>
</evidence>
<protein>
    <recommendedName>
        <fullName evidence="5">Aminopeptidase N</fullName>
        <ecNumber evidence="4">3.4.11.2</ecNumber>
    </recommendedName>
    <alternativeName>
        <fullName evidence="12">Alanine aminopeptidase</fullName>
    </alternativeName>
    <alternativeName>
        <fullName evidence="13">Lysyl aminopeptidase</fullName>
    </alternativeName>
</protein>
<dbReference type="Proteomes" id="UP000219688">
    <property type="component" value="Unassembled WGS sequence"/>
</dbReference>
<gene>
    <name evidence="16" type="ORF">SAMN05421879_12611</name>
</gene>
<dbReference type="GO" id="GO:0042277">
    <property type="term" value="F:peptide binding"/>
    <property type="evidence" value="ECO:0007669"/>
    <property type="project" value="TreeGrafter"/>
</dbReference>
<evidence type="ECO:0000256" key="11">
    <source>
        <dbReference type="ARBA" id="ARBA00023049"/>
    </source>
</evidence>
<dbReference type="GO" id="GO:0070006">
    <property type="term" value="F:metalloaminopeptidase activity"/>
    <property type="evidence" value="ECO:0007669"/>
    <property type="project" value="TreeGrafter"/>
</dbReference>
<dbReference type="AlphaFoldDB" id="A0A285VW21"/>
<evidence type="ECO:0000256" key="5">
    <source>
        <dbReference type="ARBA" id="ARBA00015611"/>
    </source>
</evidence>
<keyword evidence="9" id="KW-0378">Hydrolase</keyword>
<dbReference type="InterPro" id="IPR045357">
    <property type="entry name" value="Aminopeptidase_N-like_N"/>
</dbReference>
<dbReference type="SUPFAM" id="SSF63737">
    <property type="entry name" value="Leukotriene A4 hydrolase N-terminal domain"/>
    <property type="match status" value="1"/>
</dbReference>
<feature type="domain" description="Peptidase M1 membrane alanine aminopeptidase" evidence="14">
    <location>
        <begin position="232"/>
        <end position="422"/>
    </location>
</feature>
<dbReference type="SUPFAM" id="SSF55486">
    <property type="entry name" value="Metalloproteases ('zincins'), catalytic domain"/>
    <property type="match status" value="1"/>
</dbReference>
<keyword evidence="10" id="KW-0862">Zinc</keyword>
<dbReference type="PRINTS" id="PR00756">
    <property type="entry name" value="ALADIPTASE"/>
</dbReference>
<dbReference type="Pfam" id="PF01433">
    <property type="entry name" value="Peptidase_M1"/>
    <property type="match status" value="1"/>
</dbReference>
<comment type="catalytic activity">
    <reaction evidence="1">
        <text>Release of an N-terminal amino acid, Xaa-|-Yaa- from a peptide, amide or arylamide. Xaa is preferably Ala, but may be most amino acids including Pro (slow action). When a terminal hydrophobic residue is followed by a prolyl residue, the two may be released as an intact Xaa-Pro dipeptide.</text>
        <dbReference type="EC" id="3.4.11.2"/>
    </reaction>
</comment>
<keyword evidence="8" id="KW-0479">Metal-binding</keyword>
<dbReference type="GO" id="GO:0016020">
    <property type="term" value="C:membrane"/>
    <property type="evidence" value="ECO:0007669"/>
    <property type="project" value="TreeGrafter"/>
</dbReference>
<evidence type="ECO:0000259" key="14">
    <source>
        <dbReference type="Pfam" id="PF01433"/>
    </source>
</evidence>
<organism evidence="16 17">
    <name type="scientific">Ornithinimicrobium cerasi</name>
    <dbReference type="NCBI Taxonomy" id="2248773"/>
    <lineage>
        <taxon>Bacteria</taxon>
        <taxon>Bacillati</taxon>
        <taxon>Actinomycetota</taxon>
        <taxon>Actinomycetes</taxon>
        <taxon>Micrococcales</taxon>
        <taxon>Ornithinimicrobiaceae</taxon>
        <taxon>Ornithinimicrobium</taxon>
    </lineage>
</organism>
<dbReference type="GO" id="GO:0005615">
    <property type="term" value="C:extracellular space"/>
    <property type="evidence" value="ECO:0007669"/>
    <property type="project" value="TreeGrafter"/>
</dbReference>
<name>A0A285VW21_9MICO</name>
<accession>A0A285VW21</accession>
<dbReference type="CDD" id="cd09603">
    <property type="entry name" value="M1_APN_like"/>
    <property type="match status" value="1"/>
</dbReference>